<proteinExistence type="predicted"/>
<protein>
    <submittedName>
        <fullName evidence="1">Uncharacterized protein</fullName>
    </submittedName>
</protein>
<dbReference type="RefSeq" id="WP_377579261.1">
    <property type="nucleotide sequence ID" value="NZ_JBHTKA010000003.1"/>
</dbReference>
<accession>A0ABW3K4B6</accession>
<comment type="caution">
    <text evidence="1">The sequence shown here is derived from an EMBL/GenBank/DDBJ whole genome shotgun (WGS) entry which is preliminary data.</text>
</comment>
<evidence type="ECO:0000313" key="1">
    <source>
        <dbReference type="EMBL" id="MFD1000021.1"/>
    </source>
</evidence>
<dbReference type="Proteomes" id="UP001597112">
    <property type="component" value="Unassembled WGS sequence"/>
</dbReference>
<dbReference type="EMBL" id="JBHTKA010000003">
    <property type="protein sequence ID" value="MFD1000021.1"/>
    <property type="molecule type" value="Genomic_DNA"/>
</dbReference>
<organism evidence="1 2">
    <name type="scientific">Ohtaekwangia kribbensis</name>
    <dbReference type="NCBI Taxonomy" id="688913"/>
    <lineage>
        <taxon>Bacteria</taxon>
        <taxon>Pseudomonadati</taxon>
        <taxon>Bacteroidota</taxon>
        <taxon>Cytophagia</taxon>
        <taxon>Cytophagales</taxon>
        <taxon>Fulvivirgaceae</taxon>
        <taxon>Ohtaekwangia</taxon>
    </lineage>
</organism>
<sequence length="123" mass="13672">MNGNEIISYAELATWLESAHSDDEFKGCAELLTRAISDWPATAPIEPIDFLEELEHAIGKPLTLENINAYLNALDFRTAGDSARMESVASLLDMFDAYLAEREITLETILANLTKHCRRKTGA</sequence>
<gene>
    <name evidence="1" type="ORF">ACFQ21_11930</name>
</gene>
<name>A0ABW3K4B6_9BACT</name>
<keyword evidence="2" id="KW-1185">Reference proteome</keyword>
<evidence type="ECO:0000313" key="2">
    <source>
        <dbReference type="Proteomes" id="UP001597112"/>
    </source>
</evidence>
<reference evidence="2" key="1">
    <citation type="journal article" date="2019" name="Int. J. Syst. Evol. Microbiol.">
        <title>The Global Catalogue of Microorganisms (GCM) 10K type strain sequencing project: providing services to taxonomists for standard genome sequencing and annotation.</title>
        <authorList>
            <consortium name="The Broad Institute Genomics Platform"/>
            <consortium name="The Broad Institute Genome Sequencing Center for Infectious Disease"/>
            <person name="Wu L."/>
            <person name="Ma J."/>
        </authorList>
    </citation>
    <scope>NUCLEOTIDE SEQUENCE [LARGE SCALE GENOMIC DNA]</scope>
    <source>
        <strain evidence="2">CCUG 58938</strain>
    </source>
</reference>